<gene>
    <name evidence="17" type="ORF">PHMEG_00020183</name>
</gene>
<keyword evidence="4" id="KW-0677">Repeat</keyword>
<evidence type="ECO:0000256" key="14">
    <source>
        <dbReference type="SAM" id="Phobius"/>
    </source>
</evidence>
<sequence length="1692" mass="190812">MTPPPEAGVPSTIKTEQSDKPLDLKRRRGLIEPPKRFGADYLVFRFVPRENKLRELCAQLVTHRYFDRFIIAAIVANSVILGLSDFSVVDSSLNPASSGKRWVEGKLVNAYSLPNHIVEVSEVPFTVIFTVECVLKIIAMGIYGRGSYEKDTWNVLDFFVVVSSLVASLPGMPNVSAIRTIRVLRPLRSLSVIPGMRRLIAALLKALPALGNVVILQIFVFFIFGILGIQLFGGSMNRRCRVTQFPIKLPFDDTNVAVWPVPNEYLEQVKANETAYYCMDAPLLDYEDTTDTYTMETSPWNTPQDCFWPVDDNDTLLCVAPGQAGNHECNFNKTCGSDYDTYGNPRFRHHKAMIYALYLPSLDWGLTTFDNIGRAFFTIFQSITQEGWTIIMYMVMDSSQPAIGAIFFVVLIIFASFFVMNLTLAVISEEFNVDEKPGKTAAQKREEERRAKLERENAERLAREHWLNAVVSHKFFAGFIMAVIMANTVVLALDHYPMPTKMDEDLEIVNFALSCVFVVEMVMKLFGLGLRQYARDRFNLFDAFIVTMGILETIASPPSFMSSNPPKKGAVSALRSFRLFRVFKLARDWKSLRELLEMIIRAVASITNFGVLLFLFIYIYALVGVQFFGNTMRFDPEGYPTPYTLEGFWDGTVPRNNFDTLLWAAVTVFQIITGENWNSIMYFAILGNGMLACVYFISLVILGDFVLMNLFLALLLDNFGDNDEEQEQEKQEETKKLAQKMSVMNMSMKVAPITSESERTVTTRGSFMMVSTAFPMGARRQSILEMDEEADEEDVRVVNLERFADEITPSVPLAKTVYIEPPPRPSPQNSPKSPRILDKAISVRRLSLREYVTTARNSIVAGSRSSIVSAIMGSGIQPPAEQAEDEEDGTGPAPPFNLGRSLFLFSPTSKVRRVACYLSSHPWFDSVVFALIVLSSIALAVDNPLNDPTSGLSTFLKGLDKALAIVFAIEMVIKIVAMGLILHKGAYLRNGWNIMDGAIVISSLIMLVAESSGKGKGLKSLRSLRGLRTFRPLRMISRRPGLKLVVNALFEAIPEVINVLFVCMLFFLIFSIVAVNYLKGTFNKCSGDVFDALSDDQVDFLVAPSNWNASSALQRSWFSGTACETSYLFTTGSNLTSQYVCGCWGADWGSVMPENFNNVGSAMLTFFEISTTEGWADVMMAAIDANGIGMQPIRDNNMVWALFFVVFMMVGSFFVVNLFVGVIIDNFNRMKAALGGDFMLTPEQKKWIEAQKAASRVGPVRILKPPRQFLRRQLFFFVKMQKFEWFIMICIIVNTFLMAAQYFGESTMQAYVINIVNEIFAVIFTLEAVMKLAAYGWEYFEDQWNQFDFFVVLGTLLSVVVEMFTGASVRSLAMLVRVFRVTRILRLVKASKSIRQILLTLYIALPGLSNITSILFLMLFIYSTMGVQIFAKVALTDNIDTHANFQNFGKGFLFLLRAATGEAWNSCMHDFASSQPGCVDDPPYDPTMCGFNDYEGLTYVMLNLTIAVILEGFSLSHEDEEPLFEPEILDEFQTKWADIDPKATGFVKVDKLVLLVNLLKPPLGKFGVPFDMTHLFKYMCQLHVPLYEDEYVYFRDVLLAMTREMVKINAGTISDMPPDQDPGLTGVPGTKRRIEFFAHQYFGARRIQRQVAEWLRIKRQLEKRYMEEYKNKIKKPSGRPKKQRDARVFTVG</sequence>
<dbReference type="Gene3D" id="1.10.287.70">
    <property type="match status" value="4"/>
</dbReference>
<feature type="domain" description="Ion transport" evidence="15">
    <location>
        <begin position="921"/>
        <end position="1232"/>
    </location>
</feature>
<evidence type="ECO:0000259" key="16">
    <source>
        <dbReference type="Pfam" id="PF16905"/>
    </source>
</evidence>
<keyword evidence="12" id="KW-0107">Calcium channel</keyword>
<feature type="transmembrane region" description="Helical" evidence="14">
    <location>
        <begin position="680"/>
        <end position="702"/>
    </location>
</feature>
<evidence type="ECO:0000313" key="17">
    <source>
        <dbReference type="EMBL" id="OWZ07425.1"/>
    </source>
</evidence>
<feature type="compositionally biased region" description="Basic residues" evidence="13">
    <location>
        <begin position="1672"/>
        <end position="1682"/>
    </location>
</feature>
<dbReference type="SUPFAM" id="SSF81324">
    <property type="entry name" value="Voltage-gated potassium channels"/>
    <property type="match status" value="4"/>
</dbReference>
<keyword evidence="5 12" id="KW-0851">Voltage-gated channel</keyword>
<feature type="transmembrane region" description="Helical" evidence="14">
    <location>
        <begin position="1315"/>
        <end position="1337"/>
    </location>
</feature>
<comment type="similarity">
    <text evidence="12">Belongs to the calcium channel alpha-1 subunit (TC 1.A.1.11) family.</text>
</comment>
<evidence type="ECO:0000256" key="2">
    <source>
        <dbReference type="ARBA" id="ARBA00022448"/>
    </source>
</evidence>
<accession>A0A225VQ21</accession>
<feature type="binding site" evidence="11">
    <location>
        <position position="1173"/>
    </location>
    <ligand>
        <name>Ca(2+)</name>
        <dbReference type="ChEBI" id="CHEBI:29108"/>
    </ligand>
</feature>
<feature type="domain" description="Ion transport" evidence="15">
    <location>
        <begin position="63"/>
        <end position="433"/>
    </location>
</feature>
<dbReference type="InterPro" id="IPR005821">
    <property type="entry name" value="Ion_trans_dom"/>
</dbReference>
<feature type="transmembrane region" description="Helical" evidence="14">
    <location>
        <begin position="599"/>
        <end position="623"/>
    </location>
</feature>
<dbReference type="Pfam" id="PF00520">
    <property type="entry name" value="Ion_trans"/>
    <property type="match status" value="4"/>
</dbReference>
<dbReference type="STRING" id="4795.A0A225VQ21"/>
<dbReference type="GO" id="GO:0046872">
    <property type="term" value="F:metal ion binding"/>
    <property type="evidence" value="ECO:0007669"/>
    <property type="project" value="UniProtKB-KW"/>
</dbReference>
<evidence type="ECO:0000256" key="11">
    <source>
        <dbReference type="PIRSR" id="PIRSR602077-1"/>
    </source>
</evidence>
<dbReference type="Gene3D" id="1.20.120.350">
    <property type="entry name" value="Voltage-gated potassium channels. Chain C"/>
    <property type="match status" value="4"/>
</dbReference>
<feature type="transmembrane region" description="Helical" evidence="14">
    <location>
        <begin position="1199"/>
        <end position="1224"/>
    </location>
</feature>
<dbReference type="GO" id="GO:0005245">
    <property type="term" value="F:voltage-gated calcium channel activity"/>
    <property type="evidence" value="ECO:0007669"/>
    <property type="project" value="InterPro"/>
</dbReference>
<evidence type="ECO:0000256" key="7">
    <source>
        <dbReference type="ARBA" id="ARBA00023065"/>
    </source>
</evidence>
<feature type="transmembrane region" description="Helical" evidence="14">
    <location>
        <begin position="508"/>
        <end position="526"/>
    </location>
</feature>
<evidence type="ECO:0000256" key="5">
    <source>
        <dbReference type="ARBA" id="ARBA00022882"/>
    </source>
</evidence>
<feature type="domain" description="Ion transport" evidence="15">
    <location>
        <begin position="1283"/>
        <end position="1519"/>
    </location>
</feature>
<keyword evidence="18" id="KW-1185">Reference proteome</keyword>
<feature type="transmembrane region" description="Helical" evidence="14">
    <location>
        <begin position="402"/>
        <end position="427"/>
    </location>
</feature>
<evidence type="ECO:0000256" key="8">
    <source>
        <dbReference type="ARBA" id="ARBA00023136"/>
    </source>
</evidence>
<keyword evidence="7" id="KW-0406">Ion transport</keyword>
<dbReference type="PRINTS" id="PR00167">
    <property type="entry name" value="CACHANNEL"/>
</dbReference>
<keyword evidence="8 14" id="KW-0472">Membrane</keyword>
<keyword evidence="2" id="KW-0813">Transport</keyword>
<dbReference type="FunFam" id="1.20.120.350:FF:000009">
    <property type="entry name" value="Voltage-dependent T-type calcium channel subunit alpha"/>
    <property type="match status" value="1"/>
</dbReference>
<feature type="transmembrane region" description="Helical" evidence="14">
    <location>
        <begin position="994"/>
        <end position="1013"/>
    </location>
</feature>
<evidence type="ECO:0000256" key="6">
    <source>
        <dbReference type="ARBA" id="ARBA00022989"/>
    </source>
</evidence>
<keyword evidence="9" id="KW-0325">Glycoprotein</keyword>
<evidence type="ECO:0000256" key="13">
    <source>
        <dbReference type="SAM" id="MobiDB-lite"/>
    </source>
</evidence>
<keyword evidence="6 14" id="KW-1133">Transmembrane helix</keyword>
<keyword evidence="10" id="KW-0407">Ion channel</keyword>
<evidence type="ECO:0000256" key="1">
    <source>
        <dbReference type="ARBA" id="ARBA00004141"/>
    </source>
</evidence>
<feature type="domain" description="Voltage-dependent L-type calcium channel IQ-associated" evidence="16">
    <location>
        <begin position="1531"/>
        <end position="1585"/>
    </location>
</feature>
<dbReference type="InterPro" id="IPR031649">
    <property type="entry name" value="GPHH_dom"/>
</dbReference>
<feature type="domain" description="Ion transport" evidence="15">
    <location>
        <begin position="473"/>
        <end position="726"/>
    </location>
</feature>
<feature type="transmembrane region" description="Helical" evidence="14">
    <location>
        <begin position="1349"/>
        <end position="1376"/>
    </location>
</feature>
<feature type="binding site" evidence="11">
    <location>
        <position position="296"/>
    </location>
    <ligand>
        <name>Ca(2+)</name>
        <dbReference type="ChEBI" id="CHEBI:29108"/>
    </ligand>
</feature>
<feature type="binding site" evidence="11">
    <location>
        <position position="675"/>
    </location>
    <ligand>
        <name>Ca(2+)</name>
        <dbReference type="ChEBI" id="CHEBI:29108"/>
    </ligand>
</feature>
<evidence type="ECO:0000259" key="15">
    <source>
        <dbReference type="Pfam" id="PF00520"/>
    </source>
</evidence>
<reference evidence="18" key="1">
    <citation type="submission" date="2017-03" db="EMBL/GenBank/DDBJ databases">
        <title>Phytopthora megakarya and P. palmivora, two closely related causual agents of cacao black pod achieved similar genome size and gene model numbers by different mechanisms.</title>
        <authorList>
            <person name="Ali S."/>
            <person name="Shao J."/>
            <person name="Larry D.J."/>
            <person name="Kronmiller B."/>
            <person name="Shen D."/>
            <person name="Strem M.D."/>
            <person name="Melnick R.L."/>
            <person name="Guiltinan M.J."/>
            <person name="Tyler B.M."/>
            <person name="Meinhardt L.W."/>
            <person name="Bailey B.A."/>
        </authorList>
    </citation>
    <scope>NUCLEOTIDE SEQUENCE [LARGE SCALE GENOMIC DNA]</scope>
    <source>
        <strain evidence="18">zdho120</strain>
    </source>
</reference>
<dbReference type="OrthoDB" id="431720at2759"/>
<feature type="transmembrane region" description="Helical" evidence="14">
    <location>
        <begin position="1285"/>
        <end position="1303"/>
    </location>
</feature>
<dbReference type="Proteomes" id="UP000198211">
    <property type="component" value="Unassembled WGS sequence"/>
</dbReference>
<dbReference type="Pfam" id="PF16905">
    <property type="entry name" value="GPHH"/>
    <property type="match status" value="1"/>
</dbReference>
<dbReference type="GO" id="GO:0005891">
    <property type="term" value="C:voltage-gated calcium channel complex"/>
    <property type="evidence" value="ECO:0007669"/>
    <property type="project" value="InterPro"/>
</dbReference>
<name>A0A225VQ21_9STRA</name>
<evidence type="ECO:0000256" key="10">
    <source>
        <dbReference type="ARBA" id="ARBA00023303"/>
    </source>
</evidence>
<evidence type="ECO:0000256" key="9">
    <source>
        <dbReference type="ARBA" id="ARBA00023180"/>
    </source>
</evidence>
<dbReference type="PANTHER" id="PTHR10037">
    <property type="entry name" value="VOLTAGE-GATED CATION CHANNEL CALCIUM AND SODIUM"/>
    <property type="match status" value="1"/>
</dbReference>
<feature type="transmembrane region" description="Helical" evidence="14">
    <location>
        <begin position="922"/>
        <end position="941"/>
    </location>
</feature>
<dbReference type="InterPro" id="IPR027359">
    <property type="entry name" value="Volt_channel_dom_sf"/>
</dbReference>
<dbReference type="GO" id="GO:0001518">
    <property type="term" value="C:voltage-gated sodium channel complex"/>
    <property type="evidence" value="ECO:0007669"/>
    <property type="project" value="TreeGrafter"/>
</dbReference>
<keyword evidence="3 14" id="KW-0812">Transmembrane</keyword>
<keyword evidence="12" id="KW-0109">Calcium transport</keyword>
<dbReference type="GO" id="GO:0005248">
    <property type="term" value="F:voltage-gated sodium channel activity"/>
    <property type="evidence" value="ECO:0007669"/>
    <property type="project" value="TreeGrafter"/>
</dbReference>
<protein>
    <submittedName>
        <fullName evidence="17">Voltage-gated Ion Channel</fullName>
    </submittedName>
</protein>
<dbReference type="Gene3D" id="1.10.238.10">
    <property type="entry name" value="EF-hand"/>
    <property type="match status" value="1"/>
</dbReference>
<comment type="subcellular location">
    <subcellularLocation>
        <location evidence="1 12">Membrane</location>
        <topology evidence="1 12">Multi-pass membrane protein</topology>
    </subcellularLocation>
</comment>
<evidence type="ECO:0000256" key="3">
    <source>
        <dbReference type="ARBA" id="ARBA00022692"/>
    </source>
</evidence>
<proteinExistence type="inferred from homology"/>
<feature type="transmembrane region" description="Helical" evidence="14">
    <location>
        <begin position="1056"/>
        <end position="1078"/>
    </location>
</feature>
<feature type="transmembrane region" description="Helical" evidence="14">
    <location>
        <begin position="213"/>
        <end position="232"/>
    </location>
</feature>
<keyword evidence="11 12" id="KW-0106">Calcium</keyword>
<feature type="transmembrane region" description="Helical" evidence="14">
    <location>
        <begin position="475"/>
        <end position="496"/>
    </location>
</feature>
<feature type="transmembrane region" description="Helical" evidence="14">
    <location>
        <begin position="961"/>
        <end position="982"/>
    </location>
</feature>
<evidence type="ECO:0000256" key="12">
    <source>
        <dbReference type="RuleBase" id="RU003808"/>
    </source>
</evidence>
<dbReference type="InterPro" id="IPR002077">
    <property type="entry name" value="VDCCAlpha1"/>
</dbReference>
<dbReference type="InterPro" id="IPR043203">
    <property type="entry name" value="VGCC_Ca_Na"/>
</dbReference>
<evidence type="ECO:0000256" key="4">
    <source>
        <dbReference type="ARBA" id="ARBA00022737"/>
    </source>
</evidence>
<keyword evidence="11" id="KW-0479">Metal-binding</keyword>
<evidence type="ECO:0000313" key="18">
    <source>
        <dbReference type="Proteomes" id="UP000198211"/>
    </source>
</evidence>
<dbReference type="PANTHER" id="PTHR10037:SF62">
    <property type="entry name" value="SODIUM CHANNEL PROTEIN 60E"/>
    <property type="match status" value="1"/>
</dbReference>
<dbReference type="EMBL" id="NBNE01003545">
    <property type="protein sequence ID" value="OWZ07425.1"/>
    <property type="molecule type" value="Genomic_DNA"/>
</dbReference>
<feature type="transmembrane region" description="Helical" evidence="14">
    <location>
        <begin position="1397"/>
        <end position="1422"/>
    </location>
</feature>
<comment type="caution">
    <text evidence="17">The sequence shown here is derived from an EMBL/GenBank/DDBJ whole genome shotgun (WGS) entry which is preliminary data.</text>
</comment>
<feature type="region of interest" description="Disordered" evidence="13">
    <location>
        <begin position="1672"/>
        <end position="1692"/>
    </location>
</feature>
<feature type="compositionally biased region" description="Basic and acidic residues" evidence="13">
    <location>
        <begin position="1683"/>
        <end position="1692"/>
    </location>
</feature>
<organism evidence="17 18">
    <name type="scientific">Phytophthora megakarya</name>
    <dbReference type="NCBI Taxonomy" id="4795"/>
    <lineage>
        <taxon>Eukaryota</taxon>
        <taxon>Sar</taxon>
        <taxon>Stramenopiles</taxon>
        <taxon>Oomycota</taxon>
        <taxon>Peronosporomycetes</taxon>
        <taxon>Peronosporales</taxon>
        <taxon>Peronosporaceae</taxon>
        <taxon>Phytophthora</taxon>
    </lineage>
</organism>